<dbReference type="Proteomes" id="UP000053555">
    <property type="component" value="Unassembled WGS sequence"/>
</dbReference>
<dbReference type="AlphaFoldDB" id="A0A0B2Q435"/>
<keyword evidence="1" id="KW-0812">Transmembrane</keyword>
<accession>A0A0B2Q435</accession>
<dbReference type="EMBL" id="KN661602">
    <property type="protein sequence ID" value="KHN14602.1"/>
    <property type="molecule type" value="Genomic_DNA"/>
</dbReference>
<organism evidence="2">
    <name type="scientific">Glycine soja</name>
    <name type="common">Wild soybean</name>
    <dbReference type="NCBI Taxonomy" id="3848"/>
    <lineage>
        <taxon>Eukaryota</taxon>
        <taxon>Viridiplantae</taxon>
        <taxon>Streptophyta</taxon>
        <taxon>Embryophyta</taxon>
        <taxon>Tracheophyta</taxon>
        <taxon>Spermatophyta</taxon>
        <taxon>Magnoliopsida</taxon>
        <taxon>eudicotyledons</taxon>
        <taxon>Gunneridae</taxon>
        <taxon>Pentapetalae</taxon>
        <taxon>rosids</taxon>
        <taxon>fabids</taxon>
        <taxon>Fabales</taxon>
        <taxon>Fabaceae</taxon>
        <taxon>Papilionoideae</taxon>
        <taxon>50 kb inversion clade</taxon>
        <taxon>NPAAA clade</taxon>
        <taxon>indigoferoid/millettioid clade</taxon>
        <taxon>Phaseoleae</taxon>
        <taxon>Glycine</taxon>
        <taxon>Glycine subgen. Soja</taxon>
    </lineage>
</organism>
<keyword evidence="1" id="KW-0472">Membrane</keyword>
<proteinExistence type="predicted"/>
<reference evidence="2" key="1">
    <citation type="submission" date="2014-07" db="EMBL/GenBank/DDBJ databases">
        <title>Identification of a novel salt tolerance gene in wild soybean by whole-genome sequencing.</title>
        <authorList>
            <person name="Lam H.-M."/>
            <person name="Qi X."/>
            <person name="Li M.-W."/>
            <person name="Liu X."/>
            <person name="Xie M."/>
            <person name="Ni M."/>
            <person name="Xu X."/>
        </authorList>
    </citation>
    <scope>NUCLEOTIDE SEQUENCE [LARGE SCALE GENOMIC DNA]</scope>
    <source>
        <tissue evidence="2">Root</tissue>
    </source>
</reference>
<name>A0A0B2Q435_GLYSO</name>
<evidence type="ECO:0000313" key="2">
    <source>
        <dbReference type="EMBL" id="KHN14602.1"/>
    </source>
</evidence>
<sequence length="83" mass="9215">MVSKTNKVEITAHPKEWEELVDLVLLIVALCHLLPSVISGQLVLFFSSGPLLSPMPPLYSSPFSKSNLVVSCYCLCQSRHTDR</sequence>
<evidence type="ECO:0000256" key="1">
    <source>
        <dbReference type="SAM" id="Phobius"/>
    </source>
</evidence>
<protein>
    <submittedName>
        <fullName evidence="2">Uncharacterized protein</fullName>
    </submittedName>
</protein>
<keyword evidence="1" id="KW-1133">Transmembrane helix</keyword>
<gene>
    <name evidence="2" type="ORF">glysoja_047856</name>
</gene>
<feature type="transmembrane region" description="Helical" evidence="1">
    <location>
        <begin position="23"/>
        <end position="46"/>
    </location>
</feature>